<dbReference type="RefSeq" id="WP_208845229.1">
    <property type="nucleotide sequence ID" value="NZ_CP072135.1"/>
</dbReference>
<evidence type="ECO:0000256" key="3">
    <source>
        <dbReference type="SAM" id="Phobius"/>
    </source>
</evidence>
<evidence type="ECO:0000313" key="7">
    <source>
        <dbReference type="Proteomes" id="UP000664904"/>
    </source>
</evidence>
<dbReference type="PROSITE" id="PS50885">
    <property type="entry name" value="HAMP"/>
    <property type="match status" value="1"/>
</dbReference>
<proteinExistence type="predicted"/>
<dbReference type="InterPro" id="IPR003660">
    <property type="entry name" value="HAMP_dom"/>
</dbReference>
<gene>
    <name evidence="6" type="ORF">J5O05_19285</name>
</gene>
<dbReference type="GO" id="GO:0003824">
    <property type="term" value="F:catalytic activity"/>
    <property type="evidence" value="ECO:0007669"/>
    <property type="project" value="UniProtKB-ARBA"/>
</dbReference>
<evidence type="ECO:0000256" key="2">
    <source>
        <dbReference type="SAM" id="Coils"/>
    </source>
</evidence>
<dbReference type="InterPro" id="IPR000160">
    <property type="entry name" value="GGDEF_dom"/>
</dbReference>
<reference evidence="6" key="1">
    <citation type="submission" date="2021-03" db="EMBL/GenBank/DDBJ databases">
        <title>Complete Genome of Pseudoalteromonas xiamenensis STKMTI.2, a new potential marine bacterium producing anti-Vibrio compounds.</title>
        <authorList>
            <person name="Handayani D.P."/>
            <person name="Isnansetyo A."/>
            <person name="Istiqomah I."/>
            <person name="Jumina J."/>
        </authorList>
    </citation>
    <scope>NUCLEOTIDE SEQUENCE</scope>
    <source>
        <strain evidence="6">STKMTI.2</strain>
        <plasmid evidence="6">unnamed5</plasmid>
    </source>
</reference>
<dbReference type="FunFam" id="3.30.70.270:FF:000001">
    <property type="entry name" value="Diguanylate cyclase domain protein"/>
    <property type="match status" value="1"/>
</dbReference>
<keyword evidence="2" id="KW-0175">Coiled coil</keyword>
<protein>
    <submittedName>
        <fullName evidence="6">Sensor domain-containing diguanylate cyclase</fullName>
    </submittedName>
</protein>
<evidence type="ECO:0000313" key="6">
    <source>
        <dbReference type="EMBL" id="QTH73612.1"/>
    </source>
</evidence>
<dbReference type="EMBL" id="CP072135">
    <property type="protein sequence ID" value="QTH73612.1"/>
    <property type="molecule type" value="Genomic_DNA"/>
</dbReference>
<dbReference type="GO" id="GO:0016020">
    <property type="term" value="C:membrane"/>
    <property type="evidence" value="ECO:0007669"/>
    <property type="project" value="InterPro"/>
</dbReference>
<sequence>MINSISKKLTALFICCALLVTVTSIALWNIGFEQTSAKQQFENITNIHKGVDLLRSQLWTFLQFGDRKSLQRVKTAQLDLEQLLQKYSLSTSNLKTLRRLNENLAQLVNHEQSLIIKDVIDSQSSKLFVDARLLLHARYNILMEEMAETLIYEQRQLVRVSAQEQNRSLWKTSLLLVTFTLVLSLIALIILKRFRHGFAVISDGIEKLAKGDLVSRLSSPNRDEEFVELIDVFNQMKASLQKSTVTKEELEREVQKQTALLQEQKERLRFLSERDPLTGIYNRRAFNAQLDQTVARASRAELSLAVLFFDLDKFKEINDNKGHQAGDEILVQIAKRLQNNIRRSDFCGRFGGDEFIVCLNLEKDYSGVLTKSQELVEALSQPIHYCNELIRVDVSIGISLYPKEAQDPETLIKLADEAMYQAKEVEGTHCFCKALSPSPKRKVQ</sequence>
<evidence type="ECO:0000259" key="5">
    <source>
        <dbReference type="PROSITE" id="PS50887"/>
    </source>
</evidence>
<comment type="cofactor">
    <cofactor evidence="1">
        <name>Mg(2+)</name>
        <dbReference type="ChEBI" id="CHEBI:18420"/>
    </cofactor>
</comment>
<dbReference type="InterPro" id="IPR043128">
    <property type="entry name" value="Rev_trsase/Diguanyl_cyclase"/>
</dbReference>
<dbReference type="InterPro" id="IPR029787">
    <property type="entry name" value="Nucleotide_cyclase"/>
</dbReference>
<organism evidence="6 7">
    <name type="scientific">Pseudoalteromonas xiamenensis</name>
    <dbReference type="NCBI Taxonomy" id="882626"/>
    <lineage>
        <taxon>Bacteria</taxon>
        <taxon>Pseudomonadati</taxon>
        <taxon>Pseudomonadota</taxon>
        <taxon>Gammaproteobacteria</taxon>
        <taxon>Alteromonadales</taxon>
        <taxon>Pseudoalteromonadaceae</taxon>
        <taxon>Pseudoalteromonas</taxon>
    </lineage>
</organism>
<dbReference type="PANTHER" id="PTHR46663">
    <property type="entry name" value="DIGUANYLATE CYCLASE DGCT-RELATED"/>
    <property type="match status" value="1"/>
</dbReference>
<dbReference type="CDD" id="cd06225">
    <property type="entry name" value="HAMP"/>
    <property type="match status" value="1"/>
</dbReference>
<dbReference type="Gene3D" id="3.30.70.270">
    <property type="match status" value="1"/>
</dbReference>
<keyword evidence="3" id="KW-0472">Membrane</keyword>
<evidence type="ECO:0000259" key="4">
    <source>
        <dbReference type="PROSITE" id="PS50885"/>
    </source>
</evidence>
<keyword evidence="7" id="KW-1185">Reference proteome</keyword>
<keyword evidence="3" id="KW-0812">Transmembrane</keyword>
<dbReference type="InterPro" id="IPR052163">
    <property type="entry name" value="DGC-Regulatory_Protein"/>
</dbReference>
<feature type="coiled-coil region" evidence="2">
    <location>
        <begin position="233"/>
        <end position="274"/>
    </location>
</feature>
<dbReference type="Pfam" id="PF00990">
    <property type="entry name" value="GGDEF"/>
    <property type="match status" value="1"/>
</dbReference>
<keyword evidence="3" id="KW-1133">Transmembrane helix</keyword>
<dbReference type="PANTHER" id="PTHR46663:SF2">
    <property type="entry name" value="GGDEF DOMAIN-CONTAINING PROTEIN"/>
    <property type="match status" value="1"/>
</dbReference>
<dbReference type="GO" id="GO:0007165">
    <property type="term" value="P:signal transduction"/>
    <property type="evidence" value="ECO:0007669"/>
    <property type="project" value="InterPro"/>
</dbReference>
<keyword evidence="6" id="KW-0614">Plasmid</keyword>
<feature type="transmembrane region" description="Helical" evidence="3">
    <location>
        <begin position="169"/>
        <end position="191"/>
    </location>
</feature>
<dbReference type="NCBIfam" id="TIGR00254">
    <property type="entry name" value="GGDEF"/>
    <property type="match status" value="1"/>
</dbReference>
<dbReference type="AlphaFoldDB" id="A0A975DLV6"/>
<dbReference type="SMART" id="SM00267">
    <property type="entry name" value="GGDEF"/>
    <property type="match status" value="1"/>
</dbReference>
<dbReference type="Gene3D" id="6.10.340.10">
    <property type="match status" value="1"/>
</dbReference>
<name>A0A975DLV6_9GAMM</name>
<dbReference type="PROSITE" id="PS50887">
    <property type="entry name" value="GGDEF"/>
    <property type="match status" value="1"/>
</dbReference>
<geneLocation type="plasmid" evidence="6 7">
    <name>unnamed5</name>
</geneLocation>
<accession>A0A975DLV6</accession>
<dbReference type="CDD" id="cd01949">
    <property type="entry name" value="GGDEF"/>
    <property type="match status" value="1"/>
</dbReference>
<dbReference type="KEGG" id="pxi:J5O05_19285"/>
<feature type="domain" description="HAMP" evidence="4">
    <location>
        <begin position="192"/>
        <end position="245"/>
    </location>
</feature>
<dbReference type="SUPFAM" id="SSF55073">
    <property type="entry name" value="Nucleotide cyclase"/>
    <property type="match status" value="1"/>
</dbReference>
<feature type="domain" description="GGDEF" evidence="5">
    <location>
        <begin position="302"/>
        <end position="436"/>
    </location>
</feature>
<evidence type="ECO:0000256" key="1">
    <source>
        <dbReference type="ARBA" id="ARBA00001946"/>
    </source>
</evidence>
<dbReference type="Proteomes" id="UP000664904">
    <property type="component" value="Plasmid unnamed5"/>
</dbReference>